<evidence type="ECO:0000313" key="1">
    <source>
        <dbReference type="EMBL" id="GGU63516.1"/>
    </source>
</evidence>
<dbReference type="EMBL" id="BMTP01000021">
    <property type="protein sequence ID" value="GGU63516.1"/>
    <property type="molecule type" value="Genomic_DNA"/>
</dbReference>
<gene>
    <name evidence="1" type="ORF">GCM10010274_60380</name>
</gene>
<keyword evidence="2" id="KW-1185">Reference proteome</keyword>
<name>A0A918M7Z4_9ACTN</name>
<reference evidence="1" key="2">
    <citation type="submission" date="2020-09" db="EMBL/GenBank/DDBJ databases">
        <authorList>
            <person name="Sun Q."/>
            <person name="Ohkuma M."/>
        </authorList>
    </citation>
    <scope>NUCLEOTIDE SEQUENCE</scope>
    <source>
        <strain evidence="1">JCM 4391</strain>
    </source>
</reference>
<evidence type="ECO:0000313" key="2">
    <source>
        <dbReference type="Proteomes" id="UP000636661"/>
    </source>
</evidence>
<comment type="caution">
    <text evidence="1">The sequence shown here is derived from an EMBL/GenBank/DDBJ whole genome shotgun (WGS) entry which is preliminary data.</text>
</comment>
<sequence>MAERYRVEWTYEGSSMASYDTYDVVGAERYMSRVMEDPVAEDVRIVETEPE</sequence>
<accession>A0A918M7Z4</accession>
<dbReference type="RefSeq" id="WP_189554442.1">
    <property type="nucleotide sequence ID" value="NZ_BMTP01000021.1"/>
</dbReference>
<reference evidence="1" key="1">
    <citation type="journal article" date="2014" name="Int. J. Syst. Evol. Microbiol.">
        <title>Complete genome sequence of Corynebacterium casei LMG S-19264T (=DSM 44701T), isolated from a smear-ripened cheese.</title>
        <authorList>
            <consortium name="US DOE Joint Genome Institute (JGI-PGF)"/>
            <person name="Walter F."/>
            <person name="Albersmeier A."/>
            <person name="Kalinowski J."/>
            <person name="Ruckert C."/>
        </authorList>
    </citation>
    <scope>NUCLEOTIDE SEQUENCE</scope>
    <source>
        <strain evidence="1">JCM 4391</strain>
    </source>
</reference>
<proteinExistence type="predicted"/>
<dbReference type="AlphaFoldDB" id="A0A918M7Z4"/>
<protein>
    <submittedName>
        <fullName evidence="1">Uncharacterized protein</fullName>
    </submittedName>
</protein>
<organism evidence="1 2">
    <name type="scientific">Streptomyces lavendofoliae</name>
    <dbReference type="NCBI Taxonomy" id="67314"/>
    <lineage>
        <taxon>Bacteria</taxon>
        <taxon>Bacillati</taxon>
        <taxon>Actinomycetota</taxon>
        <taxon>Actinomycetes</taxon>
        <taxon>Kitasatosporales</taxon>
        <taxon>Streptomycetaceae</taxon>
        <taxon>Streptomyces</taxon>
    </lineage>
</organism>
<dbReference type="Proteomes" id="UP000636661">
    <property type="component" value="Unassembled WGS sequence"/>
</dbReference>